<reference evidence="4 5" key="1">
    <citation type="submission" date="2019-01" db="EMBL/GenBank/DDBJ databases">
        <title>Bacillus sp. M5HDSG1-1, whole genome shotgun sequence.</title>
        <authorList>
            <person name="Tuo L."/>
        </authorList>
    </citation>
    <scope>NUCLEOTIDE SEQUENCE [LARGE SCALE GENOMIC DNA]</scope>
    <source>
        <strain evidence="4 5">M5HDSG1-1</strain>
    </source>
</reference>
<dbReference type="GO" id="GO:0032259">
    <property type="term" value="P:methylation"/>
    <property type="evidence" value="ECO:0007669"/>
    <property type="project" value="UniProtKB-KW"/>
</dbReference>
<dbReference type="InterPro" id="IPR029063">
    <property type="entry name" value="SAM-dependent_MTases_sf"/>
</dbReference>
<keyword evidence="1 4" id="KW-0489">Methyltransferase</keyword>
<dbReference type="Proteomes" id="UP000288024">
    <property type="component" value="Unassembled WGS sequence"/>
</dbReference>
<evidence type="ECO:0000256" key="1">
    <source>
        <dbReference type="ARBA" id="ARBA00022603"/>
    </source>
</evidence>
<dbReference type="RefSeq" id="WP_127737386.1">
    <property type="nucleotide sequence ID" value="NZ_CP196002.1"/>
</dbReference>
<protein>
    <submittedName>
        <fullName evidence="4">Class I SAM-dependent methyltransferase</fullName>
    </submittedName>
</protein>
<dbReference type="CDD" id="cd02440">
    <property type="entry name" value="AdoMet_MTases"/>
    <property type="match status" value="1"/>
</dbReference>
<evidence type="ECO:0000313" key="4">
    <source>
        <dbReference type="EMBL" id="RVT65165.1"/>
    </source>
</evidence>
<dbReference type="GO" id="GO:0008168">
    <property type="term" value="F:methyltransferase activity"/>
    <property type="evidence" value="ECO:0007669"/>
    <property type="project" value="UniProtKB-KW"/>
</dbReference>
<evidence type="ECO:0000259" key="3">
    <source>
        <dbReference type="Pfam" id="PF13649"/>
    </source>
</evidence>
<proteinExistence type="predicted"/>
<dbReference type="EMBL" id="RZTZ01000002">
    <property type="protein sequence ID" value="RVT65165.1"/>
    <property type="molecule type" value="Genomic_DNA"/>
</dbReference>
<evidence type="ECO:0000256" key="2">
    <source>
        <dbReference type="ARBA" id="ARBA00022679"/>
    </source>
</evidence>
<dbReference type="SUPFAM" id="SSF53335">
    <property type="entry name" value="S-adenosyl-L-methionine-dependent methyltransferases"/>
    <property type="match status" value="1"/>
</dbReference>
<dbReference type="AlphaFoldDB" id="A0A3S2UXR0"/>
<dbReference type="Pfam" id="PF13649">
    <property type="entry name" value="Methyltransf_25"/>
    <property type="match status" value="1"/>
</dbReference>
<dbReference type="PANTHER" id="PTHR43861:SF1">
    <property type="entry name" value="TRANS-ACONITATE 2-METHYLTRANSFERASE"/>
    <property type="match status" value="1"/>
</dbReference>
<gene>
    <name evidence="4" type="ORF">EM808_06550</name>
</gene>
<keyword evidence="5" id="KW-1185">Reference proteome</keyword>
<dbReference type="Gene3D" id="3.40.50.150">
    <property type="entry name" value="Vaccinia Virus protein VP39"/>
    <property type="match status" value="1"/>
</dbReference>
<dbReference type="GeneID" id="87616205"/>
<name>A0A3S2UXR0_9BACI</name>
<dbReference type="PANTHER" id="PTHR43861">
    <property type="entry name" value="TRANS-ACONITATE 2-METHYLTRANSFERASE-RELATED"/>
    <property type="match status" value="1"/>
</dbReference>
<dbReference type="Gene3D" id="2.20.25.110">
    <property type="entry name" value="S-adenosyl-L-methionine-dependent methyltransferases"/>
    <property type="match status" value="1"/>
</dbReference>
<dbReference type="InterPro" id="IPR041698">
    <property type="entry name" value="Methyltransf_25"/>
</dbReference>
<accession>A0A3S2UXR0</accession>
<feature type="domain" description="Methyltransferase" evidence="3">
    <location>
        <begin position="41"/>
        <end position="135"/>
    </location>
</feature>
<organism evidence="4 5">
    <name type="scientific">Niallia taxi</name>
    <dbReference type="NCBI Taxonomy" id="2499688"/>
    <lineage>
        <taxon>Bacteria</taxon>
        <taxon>Bacillati</taxon>
        <taxon>Bacillota</taxon>
        <taxon>Bacilli</taxon>
        <taxon>Bacillales</taxon>
        <taxon>Bacillaceae</taxon>
        <taxon>Niallia</taxon>
    </lineage>
</organism>
<evidence type="ECO:0000313" key="5">
    <source>
        <dbReference type="Proteomes" id="UP000288024"/>
    </source>
</evidence>
<comment type="caution">
    <text evidence="4">The sequence shown here is derived from an EMBL/GenBank/DDBJ whole genome shotgun (WGS) entry which is preliminary data.</text>
</comment>
<keyword evidence="2 4" id="KW-0808">Transferase</keyword>
<sequence length="247" mass="28770">MSYQQFAYLYDRLMDDVPYDKWVELLLAAKQEYNIKGDNLLDLACGTGELSVRLAQKGFAVTGADISSDMLSVAQNKAAEHNLSVFFMEQDMSELEDLPLFDFIGIFCDSLNYLQTEEQVVNTFKGVYEHLDDGGLFMFDVHSLYKMNHLFHNQTYALNDEDVSLIWLCYEGEHPNSVEHDLSFFHLDESTQQYNRYDELHFQRTFSIEQYSSWLKSAGFSIQKVTADFQNGEIKEDAERIFFYCKK</sequence>